<name>A0A510E4W8_9CREN</name>
<dbReference type="InterPro" id="IPR025874">
    <property type="entry name" value="DZR"/>
</dbReference>
<feature type="domain" description="DZANK-type" evidence="1">
    <location>
        <begin position="3"/>
        <end position="47"/>
    </location>
</feature>
<protein>
    <submittedName>
        <fullName evidence="3">Twin-arginine translocation protein TatA</fullName>
    </submittedName>
</protein>
<gene>
    <name evidence="2" type="ORF">IC006_1651</name>
    <name evidence="3" type="ORF">IC007_1628</name>
</gene>
<organism evidence="3 5">
    <name type="scientific">Sulfuracidifex tepidarius</name>
    <dbReference type="NCBI Taxonomy" id="1294262"/>
    <lineage>
        <taxon>Archaea</taxon>
        <taxon>Thermoproteota</taxon>
        <taxon>Thermoprotei</taxon>
        <taxon>Sulfolobales</taxon>
        <taxon>Sulfolobaceae</taxon>
        <taxon>Sulfuracidifex</taxon>
    </lineage>
</organism>
<dbReference type="AlphaFoldDB" id="A0A510E4W8"/>
<dbReference type="KEGG" id="step:IC006_1651"/>
<reference evidence="5" key="1">
    <citation type="submission" date="2018-09" db="EMBL/GenBank/DDBJ databases">
        <title>Complete Genome Sequencing of Sulfolobus sp. JCM 16834.</title>
        <authorList>
            <person name="Kato S."/>
            <person name="Itoh T."/>
            <person name="Ohkuma M."/>
        </authorList>
    </citation>
    <scope>NUCLEOTIDE SEQUENCE [LARGE SCALE GENOMIC DNA]</scope>
    <source>
        <strain evidence="5">IC-007</strain>
    </source>
</reference>
<evidence type="ECO:0000313" key="5">
    <source>
        <dbReference type="Proteomes" id="UP000325030"/>
    </source>
</evidence>
<dbReference type="GeneID" id="41717964"/>
<dbReference type="Proteomes" id="UP000325030">
    <property type="component" value="Chromosome"/>
</dbReference>
<evidence type="ECO:0000259" key="1">
    <source>
        <dbReference type="Pfam" id="PF12773"/>
    </source>
</evidence>
<sequence>MKCYNCSYEDSRDFNFCPQCGYPSRYIKCERCGNLNKVTAKFCSNCGVPLPTIIKIVRENEA</sequence>
<reference evidence="3 4" key="2">
    <citation type="journal article" date="2020" name="Int. J. Syst. Evol. Microbiol.">
        <title>Sulfuracidifex tepidarius gen. nov., sp. nov. and transfer of Sulfolobus metallicus Huber and Stetter 1992 to the genus Sulfuracidifex as Sulfuracidifex metallicus comb. nov.</title>
        <authorList>
            <person name="Itoh T."/>
            <person name="Miura T."/>
            <person name="Sakai H.D."/>
            <person name="Kato S."/>
            <person name="Ohkuma M."/>
            <person name="Takashina T."/>
        </authorList>
    </citation>
    <scope>NUCLEOTIDE SEQUENCE</scope>
    <source>
        <strain evidence="2 4">IC-006</strain>
        <strain evidence="3">IC-007</strain>
    </source>
</reference>
<dbReference type="EMBL" id="AP018930">
    <property type="protein sequence ID" value="BBG27098.1"/>
    <property type="molecule type" value="Genomic_DNA"/>
</dbReference>
<evidence type="ECO:0000313" key="4">
    <source>
        <dbReference type="Proteomes" id="UP000322983"/>
    </source>
</evidence>
<accession>A0A510E4W8</accession>
<evidence type="ECO:0000313" key="2">
    <source>
        <dbReference type="EMBL" id="BBG24341.1"/>
    </source>
</evidence>
<dbReference type="EMBL" id="AP018929">
    <property type="protein sequence ID" value="BBG24341.1"/>
    <property type="molecule type" value="Genomic_DNA"/>
</dbReference>
<dbReference type="OrthoDB" id="53394at2157"/>
<dbReference type="RefSeq" id="WP_162204962.1">
    <property type="nucleotide sequence ID" value="NZ_AP018930.1"/>
</dbReference>
<keyword evidence="4" id="KW-1185">Reference proteome</keyword>
<dbReference type="Pfam" id="PF12773">
    <property type="entry name" value="DZR"/>
    <property type="match status" value="1"/>
</dbReference>
<proteinExistence type="predicted"/>
<evidence type="ECO:0000313" key="3">
    <source>
        <dbReference type="EMBL" id="BBG27098.1"/>
    </source>
</evidence>
<dbReference type="Proteomes" id="UP000322983">
    <property type="component" value="Chromosome"/>
</dbReference>
<accession>A0A510DVT8</accession>